<gene>
    <name evidence="1" type="ORF">RhiirC2_788857</name>
</gene>
<dbReference type="VEuPathDB" id="FungiDB:RhiirFUN_011284"/>
<accession>A0A2N1MPE0</accession>
<comment type="caution">
    <text evidence="1">The sequence shown here is derived from an EMBL/GenBank/DDBJ whole genome shotgun (WGS) entry which is preliminary data.</text>
</comment>
<dbReference type="EMBL" id="LLXL01001646">
    <property type="protein sequence ID" value="PKK63476.1"/>
    <property type="molecule type" value="Genomic_DNA"/>
</dbReference>
<evidence type="ECO:0000313" key="1">
    <source>
        <dbReference type="EMBL" id="PKK63476.1"/>
    </source>
</evidence>
<dbReference type="VEuPathDB" id="FungiDB:RhiirA1_464556"/>
<proteinExistence type="predicted"/>
<dbReference type="Proteomes" id="UP000233469">
    <property type="component" value="Unassembled WGS sequence"/>
</dbReference>
<evidence type="ECO:0000313" key="2">
    <source>
        <dbReference type="Proteomes" id="UP000233469"/>
    </source>
</evidence>
<name>A0A2N1MPE0_9GLOM</name>
<dbReference type="VEuPathDB" id="FungiDB:FUN_015569"/>
<organism evidence="1 2">
    <name type="scientific">Rhizophagus irregularis</name>
    <dbReference type="NCBI Taxonomy" id="588596"/>
    <lineage>
        <taxon>Eukaryota</taxon>
        <taxon>Fungi</taxon>
        <taxon>Fungi incertae sedis</taxon>
        <taxon>Mucoromycota</taxon>
        <taxon>Glomeromycotina</taxon>
        <taxon>Glomeromycetes</taxon>
        <taxon>Glomerales</taxon>
        <taxon>Glomeraceae</taxon>
        <taxon>Rhizophagus</taxon>
    </lineage>
</organism>
<protein>
    <recommendedName>
        <fullName evidence="3">F-box domain-containing protein</fullName>
    </recommendedName>
</protein>
<dbReference type="Gene3D" id="3.80.10.10">
    <property type="entry name" value="Ribonuclease Inhibitor"/>
    <property type="match status" value="1"/>
</dbReference>
<reference evidence="1 2" key="1">
    <citation type="submission" date="2016-04" db="EMBL/GenBank/DDBJ databases">
        <title>Genome analyses suggest a sexual origin of heterokaryosis in a supposedly ancient asexual fungus.</title>
        <authorList>
            <person name="Ropars J."/>
            <person name="Sedzielewska K."/>
            <person name="Noel J."/>
            <person name="Charron P."/>
            <person name="Farinelli L."/>
            <person name="Marton T."/>
            <person name="Kruger M."/>
            <person name="Pelin A."/>
            <person name="Brachmann A."/>
            <person name="Corradi N."/>
        </authorList>
    </citation>
    <scope>NUCLEOTIDE SEQUENCE [LARGE SCALE GENOMIC DNA]</scope>
    <source>
        <strain evidence="1 2">C2</strain>
    </source>
</reference>
<dbReference type="AlphaFoldDB" id="A0A2N1MPE0"/>
<dbReference type="InterPro" id="IPR032675">
    <property type="entry name" value="LRR_dom_sf"/>
</dbReference>
<sequence length="490" mass="58069">MSKLNKDILFLIFDELQDDSKSLFSCLMVNRIWCETGVPILWKNPWCYDINYNKDYLYNIITSYLSDDIKEFLTSQSIRLPAYSHHSLLFDYLSFCRSINVNTINIITSIGSTSSYNQFLLQQEFYGLFMKKFPELKYLDMKSIKHQIFYFPEARVRFESLFELTCDTLINFSYFYGFAQLCQYIQRLIIVNLDPNNYHGIAKLIGVQKNLKYFEWKDEHELYVPRLDSYKKILLALEKNANTITDLKIYFTFVNNHTLPKVLPKFHKLKTLITRFDNFNEEQLKMCVYHDLEIFKIDYHYLKAASIIIENSGGHIKKILLGPFNAYADNIGEDSLIFIRNIHKNCPLIEYLPLIFPPTKKHFVEIEELLKICQNLKLLLLIIYDYSIYEESIYDEKILEYGENLLKILISSTLSNIKEIRFCGVFKFSLVALEKFLETWKGNALSILTSNYTYEEEDYKELINKYKNNGVIKDFRCESYTNVANMDFKI</sequence>
<reference evidence="1 2" key="2">
    <citation type="submission" date="2017-10" db="EMBL/GenBank/DDBJ databases">
        <title>Extensive intraspecific genome diversity in a model arbuscular mycorrhizal fungus.</title>
        <authorList>
            <person name="Chen E.C.H."/>
            <person name="Morin E."/>
            <person name="Baudet D."/>
            <person name="Noel J."/>
            <person name="Ndikumana S."/>
            <person name="Charron P."/>
            <person name="St-Onge C."/>
            <person name="Giorgi J."/>
            <person name="Grigoriev I.V."/>
            <person name="Roux C."/>
            <person name="Martin F.M."/>
            <person name="Corradi N."/>
        </authorList>
    </citation>
    <scope>NUCLEOTIDE SEQUENCE [LARGE SCALE GENOMIC DNA]</scope>
    <source>
        <strain evidence="1 2">C2</strain>
    </source>
</reference>
<evidence type="ECO:0008006" key="3">
    <source>
        <dbReference type="Google" id="ProtNLM"/>
    </source>
</evidence>